<dbReference type="SMART" id="SM00382">
    <property type="entry name" value="AAA"/>
    <property type="match status" value="1"/>
</dbReference>
<keyword evidence="3" id="KW-1185">Reference proteome</keyword>
<dbReference type="PANTHER" id="PTHR35894:SF1">
    <property type="entry name" value="PHOSPHORIBULOKINASE _ URIDINE KINASE FAMILY"/>
    <property type="match status" value="1"/>
</dbReference>
<gene>
    <name evidence="2" type="ORF">ACFOEN_16315</name>
</gene>
<evidence type="ECO:0000313" key="2">
    <source>
        <dbReference type="EMBL" id="MFC3149187.1"/>
    </source>
</evidence>
<dbReference type="InterPro" id="IPR003593">
    <property type="entry name" value="AAA+_ATPase"/>
</dbReference>
<dbReference type="PANTHER" id="PTHR35894">
    <property type="entry name" value="GENERAL SECRETION PATHWAY PROTEIN A-RELATED"/>
    <property type="match status" value="1"/>
</dbReference>
<protein>
    <submittedName>
        <fullName evidence="2">TniB family NTP-binding protein</fullName>
    </submittedName>
</protein>
<dbReference type="SUPFAM" id="SSF52540">
    <property type="entry name" value="P-loop containing nucleoside triphosphate hydrolases"/>
    <property type="match status" value="1"/>
</dbReference>
<name>A0ABV7HCU3_9BURK</name>
<sequence length="344" mass="37611">MQIAYWLRLVRMTNNFGELNLSKSTGYTERRKAPDATASDEGSILPMDRLGLYSDKAISVARGFVDVIVNTVPMQKAIDWVNRAQQLVDVLDIPRCLVIAGPPGVGKTSFARYICRKLNDGHPLSEGTRALYLRLAPRSTAFTITSELLTQLRCPFTRVTENVYPIRRAALVESCRAVDTRMIIIDEAHNMLSHHRTRSEEAAGISTISDLVCTLVDQAGVGVVLAGRETLYGLTDFDAALGSRVESTVDFPLWSDPKRFIQVLAAMTSKVDHHCSLAYLRESQTAARLHAESRGNPRALKRIVTEGILVAVTDGASALLDAHLSLALERLASSAHASVTKVAA</sequence>
<accession>A0ABV7HCU3</accession>
<evidence type="ECO:0000313" key="3">
    <source>
        <dbReference type="Proteomes" id="UP001595556"/>
    </source>
</evidence>
<dbReference type="EMBL" id="JBHRTI010000010">
    <property type="protein sequence ID" value="MFC3149187.1"/>
    <property type="molecule type" value="Genomic_DNA"/>
</dbReference>
<dbReference type="CDD" id="cd00009">
    <property type="entry name" value="AAA"/>
    <property type="match status" value="1"/>
</dbReference>
<dbReference type="Gene3D" id="3.40.50.300">
    <property type="entry name" value="P-loop containing nucleotide triphosphate hydrolases"/>
    <property type="match status" value="1"/>
</dbReference>
<evidence type="ECO:0000259" key="1">
    <source>
        <dbReference type="SMART" id="SM00382"/>
    </source>
</evidence>
<organism evidence="2 3">
    <name type="scientific">Piscinibacterium candidicorallinum</name>
    <dbReference type="NCBI Taxonomy" id="1793872"/>
    <lineage>
        <taxon>Bacteria</taxon>
        <taxon>Pseudomonadati</taxon>
        <taxon>Pseudomonadota</taxon>
        <taxon>Betaproteobacteria</taxon>
        <taxon>Burkholderiales</taxon>
        <taxon>Piscinibacterium</taxon>
    </lineage>
</organism>
<feature type="domain" description="AAA+ ATPase" evidence="1">
    <location>
        <begin position="93"/>
        <end position="256"/>
    </location>
</feature>
<reference evidence="3" key="1">
    <citation type="journal article" date="2019" name="Int. J. Syst. Evol. Microbiol.">
        <title>The Global Catalogue of Microorganisms (GCM) 10K type strain sequencing project: providing services to taxonomists for standard genome sequencing and annotation.</title>
        <authorList>
            <consortium name="The Broad Institute Genomics Platform"/>
            <consortium name="The Broad Institute Genome Sequencing Center for Infectious Disease"/>
            <person name="Wu L."/>
            <person name="Ma J."/>
        </authorList>
    </citation>
    <scope>NUCLEOTIDE SEQUENCE [LARGE SCALE GENOMIC DNA]</scope>
    <source>
        <strain evidence="3">KCTC 52168</strain>
    </source>
</reference>
<dbReference type="RefSeq" id="WP_377305759.1">
    <property type="nucleotide sequence ID" value="NZ_CP180191.1"/>
</dbReference>
<dbReference type="InterPro" id="IPR052026">
    <property type="entry name" value="ExeA_AAA_ATPase_DNA-bind"/>
</dbReference>
<dbReference type="Proteomes" id="UP001595556">
    <property type="component" value="Unassembled WGS sequence"/>
</dbReference>
<dbReference type="InterPro" id="IPR027417">
    <property type="entry name" value="P-loop_NTPase"/>
</dbReference>
<comment type="caution">
    <text evidence="2">The sequence shown here is derived from an EMBL/GenBank/DDBJ whole genome shotgun (WGS) entry which is preliminary data.</text>
</comment>
<dbReference type="Pfam" id="PF05621">
    <property type="entry name" value="TniB"/>
    <property type="match status" value="1"/>
</dbReference>
<proteinExistence type="predicted"/>
<dbReference type="InterPro" id="IPR008868">
    <property type="entry name" value="TniB"/>
</dbReference>